<evidence type="ECO:0000313" key="1">
    <source>
        <dbReference type="EMBL" id="NFV26173.1"/>
    </source>
</evidence>
<organism evidence="1 2">
    <name type="scientific">Clostridium botulinum</name>
    <dbReference type="NCBI Taxonomy" id="1491"/>
    <lineage>
        <taxon>Bacteria</taxon>
        <taxon>Bacillati</taxon>
        <taxon>Bacillota</taxon>
        <taxon>Clostridia</taxon>
        <taxon>Eubacteriales</taxon>
        <taxon>Clostridiaceae</taxon>
        <taxon>Clostridium</taxon>
    </lineage>
</organism>
<protein>
    <submittedName>
        <fullName evidence="1">Uncharacterized protein</fullName>
    </submittedName>
</protein>
<comment type="caution">
    <text evidence="1">The sequence shown here is derived from an EMBL/GenBank/DDBJ whole genome shotgun (WGS) entry which is preliminary data.</text>
</comment>
<dbReference type="RefSeq" id="WP_035781136.1">
    <property type="nucleotide sequence ID" value="NZ_JACBBA010000001.1"/>
</dbReference>
<accession>A0A6B4JHQ6</accession>
<dbReference type="AlphaFoldDB" id="A0A6B4JHQ6"/>
<reference evidence="1 2" key="1">
    <citation type="submission" date="2019-04" db="EMBL/GenBank/DDBJ databases">
        <title>Genome sequencing of Clostridium botulinum Groups I-IV and Clostridium butyricum.</title>
        <authorList>
            <person name="Brunt J."/>
            <person name="Van Vliet A.H.M."/>
            <person name="Stringer S.C."/>
            <person name="Carter A.T."/>
            <person name="Peck M.W."/>
        </authorList>
    </citation>
    <scope>NUCLEOTIDE SEQUENCE [LARGE SCALE GENOMIC DNA]</scope>
    <source>
        <strain evidence="1 2">BL81</strain>
    </source>
</reference>
<dbReference type="EMBL" id="SXFB01000004">
    <property type="protein sequence ID" value="NFV26173.1"/>
    <property type="molecule type" value="Genomic_DNA"/>
</dbReference>
<proteinExistence type="predicted"/>
<gene>
    <name evidence="1" type="ORF">FDG31_08255</name>
</gene>
<name>A0A6B4JHQ6_CLOBO</name>
<evidence type="ECO:0000313" key="2">
    <source>
        <dbReference type="Proteomes" id="UP000486903"/>
    </source>
</evidence>
<sequence length="79" mass="9574">MTNGDKIRSMMDEELAEWLDKKFNQDRKDWGDFGCYHCINYGTHHTDKSYIGTENERLYECKNCEFENGLLEWLKRNEE</sequence>
<dbReference type="Proteomes" id="UP000486903">
    <property type="component" value="Unassembled WGS sequence"/>
</dbReference>